<dbReference type="Gene3D" id="3.40.630.30">
    <property type="match status" value="1"/>
</dbReference>
<dbReference type="Pfam" id="PF00583">
    <property type="entry name" value="Acetyltransf_1"/>
    <property type="match status" value="1"/>
</dbReference>
<accession>A0ABY5YWM0</accession>
<organism evidence="4 5">
    <name type="scientific">Arthrobacter zhaoxinii</name>
    <dbReference type="NCBI Taxonomy" id="2964616"/>
    <lineage>
        <taxon>Bacteria</taxon>
        <taxon>Bacillati</taxon>
        <taxon>Actinomycetota</taxon>
        <taxon>Actinomycetes</taxon>
        <taxon>Micrococcales</taxon>
        <taxon>Micrococcaceae</taxon>
        <taxon>Arthrobacter</taxon>
    </lineage>
</organism>
<protein>
    <submittedName>
        <fullName evidence="4">GNAT family N-acetyltransferase</fullName>
    </submittedName>
</protein>
<dbReference type="CDD" id="cd04301">
    <property type="entry name" value="NAT_SF"/>
    <property type="match status" value="1"/>
</dbReference>
<evidence type="ECO:0000256" key="2">
    <source>
        <dbReference type="ARBA" id="ARBA00023315"/>
    </source>
</evidence>
<gene>
    <name evidence="4" type="ORF">N2K95_07305</name>
</gene>
<evidence type="ECO:0000313" key="5">
    <source>
        <dbReference type="Proteomes" id="UP001059859"/>
    </source>
</evidence>
<dbReference type="EMBL" id="CP104275">
    <property type="protein sequence ID" value="UWX98443.1"/>
    <property type="molecule type" value="Genomic_DNA"/>
</dbReference>
<dbReference type="PANTHER" id="PTHR43877">
    <property type="entry name" value="AMINOALKYLPHOSPHONATE N-ACETYLTRANSFERASE-RELATED-RELATED"/>
    <property type="match status" value="1"/>
</dbReference>
<evidence type="ECO:0000256" key="1">
    <source>
        <dbReference type="ARBA" id="ARBA00022679"/>
    </source>
</evidence>
<sequence>MPTVEIRRATEHDAESLALVHVKAWQWAYRGLMPDSLLDGLDVERRSAGWKRLIRDGPAPAPHLAVLGSKIVGFSHADTSGDDDADPRVGEVTALYLLADFVGTGVGRRLWEAAMDQLRGSGHTAVSVWVLDSNQWGRTFYERRGMSLDGATKEQVFAGSTLSEVRYRSEPVSRRGDR</sequence>
<reference evidence="4" key="1">
    <citation type="submission" date="2022-09" db="EMBL/GenBank/DDBJ databases">
        <title>Novel species in genus Arthrobacter.</title>
        <authorList>
            <person name="Liu Y."/>
        </authorList>
    </citation>
    <scope>NUCLEOTIDE SEQUENCE</scope>
    <source>
        <strain evidence="4">Zg-Y815</strain>
    </source>
</reference>
<evidence type="ECO:0000259" key="3">
    <source>
        <dbReference type="PROSITE" id="PS51186"/>
    </source>
</evidence>
<name>A0ABY5YWM0_9MICC</name>
<dbReference type="InterPro" id="IPR050832">
    <property type="entry name" value="Bact_Acetyltransf"/>
</dbReference>
<feature type="domain" description="N-acetyltransferase" evidence="3">
    <location>
        <begin position="4"/>
        <end position="169"/>
    </location>
</feature>
<dbReference type="RefSeq" id="WP_260653528.1">
    <property type="nucleotide sequence ID" value="NZ_CP104275.1"/>
</dbReference>
<dbReference type="InterPro" id="IPR000182">
    <property type="entry name" value="GNAT_dom"/>
</dbReference>
<dbReference type="Proteomes" id="UP001059859">
    <property type="component" value="Chromosome"/>
</dbReference>
<dbReference type="PROSITE" id="PS51186">
    <property type="entry name" value="GNAT"/>
    <property type="match status" value="1"/>
</dbReference>
<proteinExistence type="predicted"/>
<dbReference type="InterPro" id="IPR016181">
    <property type="entry name" value="Acyl_CoA_acyltransferase"/>
</dbReference>
<evidence type="ECO:0000313" key="4">
    <source>
        <dbReference type="EMBL" id="UWX98443.1"/>
    </source>
</evidence>
<keyword evidence="1" id="KW-0808">Transferase</keyword>
<dbReference type="SUPFAM" id="SSF55729">
    <property type="entry name" value="Acyl-CoA N-acyltransferases (Nat)"/>
    <property type="match status" value="1"/>
</dbReference>
<keyword evidence="5" id="KW-1185">Reference proteome</keyword>
<keyword evidence="2" id="KW-0012">Acyltransferase</keyword>